<dbReference type="FunFam" id="3.40.50.720:FF:000084">
    <property type="entry name" value="Short-chain dehydrogenase reductase"/>
    <property type="match status" value="1"/>
</dbReference>
<reference evidence="3 4" key="1">
    <citation type="journal article" date="1994" name="Int. J. Syst. Bacteriol.">
        <title>Phylogenetic positions of novel aerobic, bacteriochlorophyll a-containing bacteria and description of Roseococcus thiosulfatophilus gen. nov., sp. nov., Erythromicrobium ramosum gen. nov., sp. nov., and Erythrobacter litoralis sp. nov.</title>
        <authorList>
            <person name="Yurkov V."/>
            <person name="Stackebrandt E."/>
            <person name="Holmes A."/>
            <person name="Fuerst J.A."/>
            <person name="Hugenholtz P."/>
            <person name="Golecki J."/>
            <person name="Gad'on N."/>
            <person name="Gorlenko V.M."/>
            <person name="Kompantseva E.I."/>
            <person name="Drews G."/>
        </authorList>
    </citation>
    <scope>NUCLEOTIDE SEQUENCE [LARGE SCALE GENOMIC DNA]</scope>
    <source>
        <strain evidence="3 4">KR-99</strain>
    </source>
</reference>
<dbReference type="Gene3D" id="3.40.50.720">
    <property type="entry name" value="NAD(P)-binding Rossmann-like Domain"/>
    <property type="match status" value="1"/>
</dbReference>
<dbReference type="PANTHER" id="PTHR43943:SF17">
    <property type="entry name" value="3-PHENYLPROPIONATE-DIHYDRODIOL_CINNAMIC ACID-DIHYDRODIOL DEHYDROGENASE"/>
    <property type="match status" value="1"/>
</dbReference>
<evidence type="ECO:0000313" key="3">
    <source>
        <dbReference type="EMBL" id="MBA1373558.1"/>
    </source>
</evidence>
<dbReference type="InterPro" id="IPR002347">
    <property type="entry name" value="SDR_fam"/>
</dbReference>
<comment type="caution">
    <text evidence="3">The sequence shown here is derived from an EMBL/GenBank/DDBJ whole genome shotgun (WGS) entry which is preliminary data.</text>
</comment>
<evidence type="ECO:0000313" key="4">
    <source>
        <dbReference type="Proteomes" id="UP000589292"/>
    </source>
</evidence>
<accession>A0A7V8RBS6</accession>
<keyword evidence="2" id="KW-0560">Oxidoreductase</keyword>
<dbReference type="NCBIfam" id="NF005559">
    <property type="entry name" value="PRK07231.1"/>
    <property type="match status" value="1"/>
</dbReference>
<dbReference type="RefSeq" id="WP_181266570.1">
    <property type="nucleotide sequence ID" value="NZ_BAAAGB010000002.1"/>
</dbReference>
<dbReference type="PRINTS" id="PR00080">
    <property type="entry name" value="SDRFAMILY"/>
</dbReference>
<gene>
    <name evidence="3" type="ORF">FG486_04355</name>
</gene>
<dbReference type="Proteomes" id="UP000589292">
    <property type="component" value="Unassembled WGS sequence"/>
</dbReference>
<dbReference type="SUPFAM" id="SSF51735">
    <property type="entry name" value="NAD(P)-binding Rossmann-fold domains"/>
    <property type="match status" value="1"/>
</dbReference>
<protein>
    <submittedName>
        <fullName evidence="3">SDR family oxidoreductase</fullName>
    </submittedName>
</protein>
<evidence type="ECO:0000256" key="2">
    <source>
        <dbReference type="ARBA" id="ARBA00023002"/>
    </source>
</evidence>
<evidence type="ECO:0000256" key="1">
    <source>
        <dbReference type="ARBA" id="ARBA00006484"/>
    </source>
</evidence>
<proteinExistence type="inferred from homology"/>
<dbReference type="PRINTS" id="PR00081">
    <property type="entry name" value="GDHRDH"/>
</dbReference>
<name>A0A7V8RBS6_9SPHN</name>
<dbReference type="InterPro" id="IPR036291">
    <property type="entry name" value="NAD(P)-bd_dom_sf"/>
</dbReference>
<dbReference type="CDD" id="cd05233">
    <property type="entry name" value="SDR_c"/>
    <property type="match status" value="1"/>
</dbReference>
<dbReference type="GO" id="GO:0016491">
    <property type="term" value="F:oxidoreductase activity"/>
    <property type="evidence" value="ECO:0007669"/>
    <property type="project" value="UniProtKB-KW"/>
</dbReference>
<dbReference type="Pfam" id="PF13561">
    <property type="entry name" value="adh_short_C2"/>
    <property type="match status" value="1"/>
</dbReference>
<comment type="similarity">
    <text evidence="1">Belongs to the short-chain dehydrogenases/reductases (SDR) family.</text>
</comment>
<dbReference type="EMBL" id="VDES01000001">
    <property type="protein sequence ID" value="MBA1373558.1"/>
    <property type="molecule type" value="Genomic_DNA"/>
</dbReference>
<dbReference type="PANTHER" id="PTHR43943">
    <property type="entry name" value="DEHYDROGENASE/REDUCTASE (SDR FAMILY) MEMBER 4"/>
    <property type="match status" value="1"/>
</dbReference>
<sequence>MQGSAFDLAGRTAIVTGSTRGIGLGIAQLFAEMGANVVVSSEDARDVAETQTVLAGQGYRVRGIACDVTDSDALARLVEGTRSVFGGIDILVCNAGITGEAGSWSLDDFDRVMAINLRSMVALTGLALPHMAGGGTGSVILMSSLSALRGNGSINAYALAKAGVAQLARNLAVQWGPKGVRVNAIAPGLIRTPLSEPLIANAEFMERRLQMTPLRRVGEVEDIAATALFLASDAGRFITGQQIAVDGGTSITDGS</sequence>
<keyword evidence="4" id="KW-1185">Reference proteome</keyword>
<dbReference type="AlphaFoldDB" id="A0A7V8RBS6"/>
<organism evidence="3 4">
    <name type="scientific">Sphingomonas ursincola</name>
    <dbReference type="NCBI Taxonomy" id="56361"/>
    <lineage>
        <taxon>Bacteria</taxon>
        <taxon>Pseudomonadati</taxon>
        <taxon>Pseudomonadota</taxon>
        <taxon>Alphaproteobacteria</taxon>
        <taxon>Sphingomonadales</taxon>
        <taxon>Sphingomonadaceae</taxon>
        <taxon>Sphingomonas</taxon>
    </lineage>
</organism>